<keyword evidence="3" id="KW-1185">Reference proteome</keyword>
<protein>
    <submittedName>
        <fullName evidence="2">Uncharacterized protein</fullName>
    </submittedName>
</protein>
<dbReference type="SMART" id="SM00696">
    <property type="entry name" value="DM9"/>
    <property type="match status" value="2"/>
</dbReference>
<organism evidence="2 3">
    <name type="scientific">Aquatica leii</name>
    <dbReference type="NCBI Taxonomy" id="1421715"/>
    <lineage>
        <taxon>Eukaryota</taxon>
        <taxon>Metazoa</taxon>
        <taxon>Ecdysozoa</taxon>
        <taxon>Arthropoda</taxon>
        <taxon>Hexapoda</taxon>
        <taxon>Insecta</taxon>
        <taxon>Pterygota</taxon>
        <taxon>Neoptera</taxon>
        <taxon>Endopterygota</taxon>
        <taxon>Coleoptera</taxon>
        <taxon>Polyphaga</taxon>
        <taxon>Elateriformia</taxon>
        <taxon>Elateroidea</taxon>
        <taxon>Lampyridae</taxon>
        <taxon>Luciolinae</taxon>
        <taxon>Aquatica</taxon>
    </lineage>
</organism>
<dbReference type="EMBL" id="JARPUR010000006">
    <property type="protein sequence ID" value="KAK4874547.1"/>
    <property type="molecule type" value="Genomic_DNA"/>
</dbReference>
<dbReference type="Pfam" id="PF11901">
    <property type="entry name" value="DM9"/>
    <property type="match status" value="2"/>
</dbReference>
<sequence length="365" mass="41303">MLKTLVLVFLSCTLQESLTLITEEYYWKEFRGEVPEDAIEGGKSVNGQPIYIGQVLYFDKLLPAKIYKNDDKAYFAWNHEQSTTNNIKILCSLKPERFKWIPTKKDEIHLLTNFHVICGGTEPNHNLYIGRALYKSETLVGKVRTGEKPAQNSGLSITSEAIIELLNMLRSLIVLLIAFFAIKCDSQRIQQSYYWADFEGLIPEDAIAGGQDENGEAIFIGQVLYGDKLLPAKIYSYDTNAYFAWGVEQIAKENIKILCSLYPERFKWLDTTKDTVHLLINAHLVKGGWDSPYDVYIGRAFHKMQTLVGKIRVGSIPSYNEGLYVTVPGKVILVPSFQILAYDASCDVIVDEETGRCTKNIVVKT</sequence>
<keyword evidence="1" id="KW-0732">Signal</keyword>
<gene>
    <name evidence="2" type="ORF">RN001_013907</name>
</gene>
<dbReference type="AlphaFoldDB" id="A0AAN7SCL6"/>
<accession>A0AAN7SCL6</accession>
<dbReference type="PANTHER" id="PTHR31649">
    <property type="entry name" value="AGAP009604-PA"/>
    <property type="match status" value="1"/>
</dbReference>
<evidence type="ECO:0000313" key="2">
    <source>
        <dbReference type="EMBL" id="KAK4874547.1"/>
    </source>
</evidence>
<feature type="chain" id="PRO_5042965403" evidence="1">
    <location>
        <begin position="20"/>
        <end position="365"/>
    </location>
</feature>
<dbReference type="InterPro" id="IPR006616">
    <property type="entry name" value="DM9_repeat"/>
</dbReference>
<feature type="signal peptide" evidence="1">
    <location>
        <begin position="1"/>
        <end position="19"/>
    </location>
</feature>
<name>A0AAN7SCL6_9COLE</name>
<proteinExistence type="predicted"/>
<dbReference type="Proteomes" id="UP001353858">
    <property type="component" value="Unassembled WGS sequence"/>
</dbReference>
<comment type="caution">
    <text evidence="2">The sequence shown here is derived from an EMBL/GenBank/DDBJ whole genome shotgun (WGS) entry which is preliminary data.</text>
</comment>
<dbReference type="PANTHER" id="PTHR31649:SF10">
    <property type="entry name" value="IP19903P-RELATED"/>
    <property type="match status" value="1"/>
</dbReference>
<evidence type="ECO:0000256" key="1">
    <source>
        <dbReference type="SAM" id="SignalP"/>
    </source>
</evidence>
<evidence type="ECO:0000313" key="3">
    <source>
        <dbReference type="Proteomes" id="UP001353858"/>
    </source>
</evidence>
<reference evidence="3" key="1">
    <citation type="submission" date="2023-01" db="EMBL/GenBank/DDBJ databases">
        <title>Key to firefly adult light organ development and bioluminescence: homeobox transcription factors regulate luciferase expression and transportation to peroxisome.</title>
        <authorList>
            <person name="Fu X."/>
        </authorList>
    </citation>
    <scope>NUCLEOTIDE SEQUENCE [LARGE SCALE GENOMIC DNA]</scope>
</reference>